<dbReference type="InterPro" id="IPR036396">
    <property type="entry name" value="Cyt_P450_sf"/>
</dbReference>
<keyword evidence="3 15" id="KW-0349">Heme</keyword>
<dbReference type="PROSITE" id="PS00086">
    <property type="entry name" value="CYTOCHROME_P450"/>
    <property type="match status" value="1"/>
</dbReference>
<evidence type="ECO:0000256" key="16">
    <source>
        <dbReference type="RuleBase" id="RU000461"/>
    </source>
</evidence>
<keyword evidence="7 16" id="KW-0503">Monooxygenase</keyword>
<dbReference type="GeneTree" id="ENSGT00940000155021"/>
<dbReference type="FunFam" id="1.10.630.10:FF:000005">
    <property type="entry name" value="cytochrome P450 4F22 isoform X2"/>
    <property type="match status" value="1"/>
</dbReference>
<evidence type="ECO:0000256" key="3">
    <source>
        <dbReference type="ARBA" id="ARBA00022617"/>
    </source>
</evidence>
<evidence type="ECO:0000256" key="13">
    <source>
        <dbReference type="ARBA" id="ARBA00047938"/>
    </source>
</evidence>
<keyword evidence="16" id="KW-0560">Oxidoreductase</keyword>
<dbReference type="EC" id="1.14.14.14" evidence="10"/>
<keyword evidence="8 17" id="KW-0472">Membrane</keyword>
<dbReference type="GO" id="GO:0005789">
    <property type="term" value="C:endoplasmic reticulum membrane"/>
    <property type="evidence" value="ECO:0007669"/>
    <property type="project" value="UniProtKB-SubCell"/>
</dbReference>
<protein>
    <recommendedName>
        <fullName evidence="10">aromatase</fullName>
        <ecNumber evidence="10">1.14.14.14</ecNumber>
    </recommendedName>
    <alternativeName>
        <fullName evidence="12">Cytochrome P-450AROM</fullName>
    </alternativeName>
    <alternativeName>
        <fullName evidence="11">Estrogen synthase</fullName>
    </alternativeName>
</protein>
<dbReference type="Pfam" id="PF00067">
    <property type="entry name" value="p450"/>
    <property type="match status" value="2"/>
</dbReference>
<evidence type="ECO:0000313" key="18">
    <source>
        <dbReference type="Ensembl" id="ENSSFOP00015063846.1"/>
    </source>
</evidence>
<comment type="similarity">
    <text evidence="2 16">Belongs to the cytochrome P450 family.</text>
</comment>
<dbReference type="PRINTS" id="PR00463">
    <property type="entry name" value="EP450I"/>
</dbReference>
<gene>
    <name evidence="18" type="primary">CYP4F8</name>
</gene>
<dbReference type="Ensembl" id="ENSSFOT00015063343.1">
    <property type="protein sequence ID" value="ENSSFOP00015063846.1"/>
    <property type="gene ID" value="ENSSFOG00015017485.2"/>
</dbReference>
<reference evidence="18 19" key="1">
    <citation type="submission" date="2019-04" db="EMBL/GenBank/DDBJ databases">
        <authorList>
            <consortium name="Wellcome Sanger Institute Data Sharing"/>
        </authorList>
    </citation>
    <scope>NUCLEOTIDE SEQUENCE [LARGE SCALE GENOMIC DNA]</scope>
</reference>
<dbReference type="InterPro" id="IPR017972">
    <property type="entry name" value="Cyt_P450_CS"/>
</dbReference>
<keyword evidence="17" id="KW-1133">Transmembrane helix</keyword>
<proteinExistence type="inferred from homology"/>
<dbReference type="InterPro" id="IPR050196">
    <property type="entry name" value="Cytochrome_P450_Monoox"/>
</dbReference>
<dbReference type="GO" id="GO:0020037">
    <property type="term" value="F:heme binding"/>
    <property type="evidence" value="ECO:0007669"/>
    <property type="project" value="InterPro"/>
</dbReference>
<dbReference type="GO" id="GO:0070330">
    <property type="term" value="F:aromatase activity"/>
    <property type="evidence" value="ECO:0007669"/>
    <property type="project" value="UniProtKB-EC"/>
</dbReference>
<reference evidence="18" key="3">
    <citation type="submission" date="2025-09" db="UniProtKB">
        <authorList>
            <consortium name="Ensembl"/>
        </authorList>
    </citation>
    <scope>IDENTIFICATION</scope>
</reference>
<evidence type="ECO:0000256" key="11">
    <source>
        <dbReference type="ARBA" id="ARBA00042499"/>
    </source>
</evidence>
<organism evidence="18 19">
    <name type="scientific">Scleropages formosus</name>
    <name type="common">Asian bonytongue</name>
    <name type="synonym">Osteoglossum formosum</name>
    <dbReference type="NCBI Taxonomy" id="113540"/>
    <lineage>
        <taxon>Eukaryota</taxon>
        <taxon>Metazoa</taxon>
        <taxon>Chordata</taxon>
        <taxon>Craniata</taxon>
        <taxon>Vertebrata</taxon>
        <taxon>Euteleostomi</taxon>
        <taxon>Actinopterygii</taxon>
        <taxon>Neopterygii</taxon>
        <taxon>Teleostei</taxon>
        <taxon>Osteoglossocephala</taxon>
        <taxon>Osteoglossomorpha</taxon>
        <taxon>Osteoglossiformes</taxon>
        <taxon>Osteoglossidae</taxon>
        <taxon>Scleropages</taxon>
    </lineage>
</organism>
<dbReference type="PANTHER" id="PTHR24291:SF210">
    <property type="entry name" value="CYTOCHROME P450 FAMILY 4 SUBFAMILY F MEMBER 11"/>
    <property type="match status" value="1"/>
</dbReference>
<evidence type="ECO:0000256" key="7">
    <source>
        <dbReference type="ARBA" id="ARBA00023033"/>
    </source>
</evidence>
<evidence type="ECO:0000256" key="1">
    <source>
        <dbReference type="ARBA" id="ARBA00004586"/>
    </source>
</evidence>
<evidence type="ECO:0000256" key="5">
    <source>
        <dbReference type="ARBA" id="ARBA00022824"/>
    </source>
</evidence>
<dbReference type="OrthoDB" id="1470350at2759"/>
<dbReference type="InterPro" id="IPR001128">
    <property type="entry name" value="Cyt_P450"/>
</dbReference>
<dbReference type="SUPFAM" id="SSF48264">
    <property type="entry name" value="Cytochrome P450"/>
    <property type="match status" value="2"/>
</dbReference>
<dbReference type="Gene3D" id="1.10.630.10">
    <property type="entry name" value="Cytochrome P450"/>
    <property type="match status" value="1"/>
</dbReference>
<evidence type="ECO:0000256" key="4">
    <source>
        <dbReference type="ARBA" id="ARBA00022723"/>
    </source>
</evidence>
<reference evidence="18" key="2">
    <citation type="submission" date="2025-08" db="UniProtKB">
        <authorList>
            <consortium name="Ensembl"/>
        </authorList>
    </citation>
    <scope>IDENTIFICATION</scope>
</reference>
<comment type="function">
    <text evidence="9">Catalyzes the formation of aromatic C18 estrogens from C19 androgens.</text>
</comment>
<comment type="subcellular location">
    <subcellularLocation>
        <location evidence="1">Endoplasmic reticulum membrane</location>
    </subcellularLocation>
</comment>
<keyword evidence="17" id="KW-0812">Transmembrane</keyword>
<comment type="catalytic activity">
    <reaction evidence="14">
        <text>androst-4-ene-3,17-dione + 3 reduced [NADPH--hemoprotein reductase] + 3 O2 = estrone + formate + 3 oxidized [NADPH--hemoprotein reductase] + 4 H2O + 4 H(+)</text>
        <dbReference type="Rhea" id="RHEA:38195"/>
        <dbReference type="Rhea" id="RHEA-COMP:11964"/>
        <dbReference type="Rhea" id="RHEA-COMP:11965"/>
        <dbReference type="ChEBI" id="CHEBI:15377"/>
        <dbReference type="ChEBI" id="CHEBI:15378"/>
        <dbReference type="ChEBI" id="CHEBI:15379"/>
        <dbReference type="ChEBI" id="CHEBI:15740"/>
        <dbReference type="ChEBI" id="CHEBI:16422"/>
        <dbReference type="ChEBI" id="CHEBI:17263"/>
        <dbReference type="ChEBI" id="CHEBI:57618"/>
        <dbReference type="ChEBI" id="CHEBI:58210"/>
        <dbReference type="EC" id="1.14.14.14"/>
    </reaction>
</comment>
<comment type="cofactor">
    <cofactor evidence="15">
        <name>heme</name>
        <dbReference type="ChEBI" id="CHEBI:30413"/>
    </cofactor>
</comment>
<evidence type="ECO:0000256" key="9">
    <source>
        <dbReference type="ARBA" id="ARBA00037202"/>
    </source>
</evidence>
<evidence type="ECO:0000313" key="19">
    <source>
        <dbReference type="Proteomes" id="UP000694397"/>
    </source>
</evidence>
<evidence type="ECO:0000256" key="14">
    <source>
        <dbReference type="ARBA" id="ARBA00048642"/>
    </source>
</evidence>
<evidence type="ECO:0000256" key="10">
    <source>
        <dbReference type="ARBA" id="ARBA00038885"/>
    </source>
</evidence>
<evidence type="ECO:0000256" key="8">
    <source>
        <dbReference type="ARBA" id="ARBA00023136"/>
    </source>
</evidence>
<dbReference type="PANTHER" id="PTHR24291">
    <property type="entry name" value="CYTOCHROME P450 FAMILY 4"/>
    <property type="match status" value="1"/>
</dbReference>
<accession>A0A8C9VR79</accession>
<dbReference type="GO" id="GO:0005506">
    <property type="term" value="F:iron ion binding"/>
    <property type="evidence" value="ECO:0007669"/>
    <property type="project" value="InterPro"/>
</dbReference>
<keyword evidence="5" id="KW-0256">Endoplasmic reticulum</keyword>
<evidence type="ECO:0000256" key="6">
    <source>
        <dbReference type="ARBA" id="ARBA00023004"/>
    </source>
</evidence>
<dbReference type="Proteomes" id="UP000694397">
    <property type="component" value="Chromosome 1"/>
</dbReference>
<evidence type="ECO:0000256" key="2">
    <source>
        <dbReference type="ARBA" id="ARBA00010617"/>
    </source>
</evidence>
<comment type="catalytic activity">
    <reaction evidence="13">
        <text>testosterone + 3 reduced [NADPH--hemoprotein reductase] + 3 O2 = 17beta-estradiol + formate + 3 oxidized [NADPH--hemoprotein reductase] + 4 H2O + 4 H(+)</text>
        <dbReference type="Rhea" id="RHEA:38191"/>
        <dbReference type="Rhea" id="RHEA-COMP:11964"/>
        <dbReference type="Rhea" id="RHEA-COMP:11965"/>
        <dbReference type="ChEBI" id="CHEBI:15377"/>
        <dbReference type="ChEBI" id="CHEBI:15378"/>
        <dbReference type="ChEBI" id="CHEBI:15379"/>
        <dbReference type="ChEBI" id="CHEBI:15740"/>
        <dbReference type="ChEBI" id="CHEBI:16469"/>
        <dbReference type="ChEBI" id="CHEBI:17347"/>
        <dbReference type="ChEBI" id="CHEBI:57618"/>
        <dbReference type="ChEBI" id="CHEBI:58210"/>
        <dbReference type="EC" id="1.14.14.14"/>
    </reaction>
</comment>
<keyword evidence="19" id="KW-1185">Reference proteome</keyword>
<dbReference type="InterPro" id="IPR002401">
    <property type="entry name" value="Cyt_P450_E_grp-I"/>
</dbReference>
<dbReference type="PRINTS" id="PR00385">
    <property type="entry name" value="P450"/>
</dbReference>
<sequence length="573" mass="66142">MGYKLEGLLSHVLPSSIASWGVLQLCVLAVLLVLLLRVGRLLLKYSSNIRRLRCFAQPPKRNWLLGHLGIMRNTEEGLQSVDELVKTYKHSCAWFLGPFYTLIRLFHPDYIKPLLLASASVTYKDELFYGFLRPWLGQGLLLSNGEHWSRHRRLLTPAFHFDILKNYVTIFNKSTDIMHEKWCRLVEEGQNCLDMFEQISLMTLHSLLKCTFSYDSNCQEHPSEYIAAIYELSTLVVQREHRMLYHWDWLYWRTDEGRRFRRACAMVHRFTANIVQKRRAALNQQQEPEQQSRSSKAKKVTDFIDVLLLSRDEDGNGLTDEEIKAEADTFMFEGHDTTASGISWILYNLALHPDHQDRCRAEVDALLQGRDSEEIEWNDLSNLPYTTMCIKESLRLHPPVTAVTRRFAQDMTVPGGRVIPQGNICLVSIYGTHHNPDIWPNPEVCAVFVMLPVESGRTSSLQLSALIWSLWKLESQLTAPCLYLSAKVYDPMRFDPENSKGRSSHAFVPFSAGPRNCIGQNFAMAEMKVVVALTLLRFRVTPRDSEVRRLPELILRAERGLWLRLEPRIPPKD</sequence>
<name>A0A8C9VR79_SCLFO</name>
<keyword evidence="6 15" id="KW-0408">Iron</keyword>
<evidence type="ECO:0000256" key="12">
    <source>
        <dbReference type="ARBA" id="ARBA00043174"/>
    </source>
</evidence>
<dbReference type="AlphaFoldDB" id="A0A8C9VR79"/>
<evidence type="ECO:0000256" key="17">
    <source>
        <dbReference type="SAM" id="Phobius"/>
    </source>
</evidence>
<keyword evidence="4 15" id="KW-0479">Metal-binding</keyword>
<evidence type="ECO:0000256" key="15">
    <source>
        <dbReference type="PIRSR" id="PIRSR602401-1"/>
    </source>
</evidence>
<feature type="binding site" description="axial binding residue" evidence="15">
    <location>
        <position position="517"/>
    </location>
    <ligand>
        <name>heme</name>
        <dbReference type="ChEBI" id="CHEBI:30413"/>
    </ligand>
    <ligandPart>
        <name>Fe</name>
        <dbReference type="ChEBI" id="CHEBI:18248"/>
    </ligandPart>
</feature>
<feature type="transmembrane region" description="Helical" evidence="17">
    <location>
        <begin position="20"/>
        <end position="43"/>
    </location>
</feature>